<dbReference type="Gramene" id="TVT99912">
    <property type="protein sequence ID" value="TVT99912"/>
    <property type="gene ID" value="EJB05_54691"/>
</dbReference>
<proteinExistence type="predicted"/>
<evidence type="ECO:0000313" key="1">
    <source>
        <dbReference type="EMBL" id="TVT99912.1"/>
    </source>
</evidence>
<protein>
    <submittedName>
        <fullName evidence="1">Uncharacterized protein</fullName>
    </submittedName>
</protein>
<accession>A0A5J9SLT7</accession>
<organism evidence="1 2">
    <name type="scientific">Eragrostis curvula</name>
    <name type="common">weeping love grass</name>
    <dbReference type="NCBI Taxonomy" id="38414"/>
    <lineage>
        <taxon>Eukaryota</taxon>
        <taxon>Viridiplantae</taxon>
        <taxon>Streptophyta</taxon>
        <taxon>Embryophyta</taxon>
        <taxon>Tracheophyta</taxon>
        <taxon>Spermatophyta</taxon>
        <taxon>Magnoliopsida</taxon>
        <taxon>Liliopsida</taxon>
        <taxon>Poales</taxon>
        <taxon>Poaceae</taxon>
        <taxon>PACMAD clade</taxon>
        <taxon>Chloridoideae</taxon>
        <taxon>Eragrostideae</taxon>
        <taxon>Eragrostidinae</taxon>
        <taxon>Eragrostis</taxon>
    </lineage>
</organism>
<name>A0A5J9SLT7_9POAL</name>
<dbReference type="AlphaFoldDB" id="A0A5J9SLT7"/>
<dbReference type="EMBL" id="RWGY01000659">
    <property type="protein sequence ID" value="TVT99912.1"/>
    <property type="molecule type" value="Genomic_DNA"/>
</dbReference>
<sequence>MSSRIREHPAPALLCGFHLPALAESYKVFRVQIPALLTRVFRKEEQLHSRRRPALIESYKVSE</sequence>
<keyword evidence="2" id="KW-1185">Reference proteome</keyword>
<gene>
    <name evidence="1" type="ORF">EJB05_54691</name>
</gene>
<feature type="non-terminal residue" evidence="1">
    <location>
        <position position="1"/>
    </location>
</feature>
<reference evidence="1 2" key="1">
    <citation type="journal article" date="2019" name="Sci. Rep.">
        <title>A high-quality genome of Eragrostis curvula grass provides insights into Poaceae evolution and supports new strategies to enhance forage quality.</title>
        <authorList>
            <person name="Carballo J."/>
            <person name="Santos B.A.C.M."/>
            <person name="Zappacosta D."/>
            <person name="Garbus I."/>
            <person name="Selva J.P."/>
            <person name="Gallo C.A."/>
            <person name="Diaz A."/>
            <person name="Albertini E."/>
            <person name="Caccamo M."/>
            <person name="Echenique V."/>
        </authorList>
    </citation>
    <scope>NUCLEOTIDE SEQUENCE [LARGE SCALE GENOMIC DNA]</scope>
    <source>
        <strain evidence="2">cv. Victoria</strain>
        <tissue evidence="1">Leaf</tissue>
    </source>
</reference>
<comment type="caution">
    <text evidence="1">The sequence shown here is derived from an EMBL/GenBank/DDBJ whole genome shotgun (WGS) entry which is preliminary data.</text>
</comment>
<evidence type="ECO:0000313" key="2">
    <source>
        <dbReference type="Proteomes" id="UP000324897"/>
    </source>
</evidence>
<dbReference type="Proteomes" id="UP000324897">
    <property type="component" value="Unassembled WGS sequence"/>
</dbReference>